<evidence type="ECO:0000256" key="1">
    <source>
        <dbReference type="SAM" id="Phobius"/>
    </source>
</evidence>
<keyword evidence="1" id="KW-0472">Membrane</keyword>
<dbReference type="EMBL" id="AM886060">
    <property type="protein sequence ID" value="CAP08218.1"/>
    <property type="molecule type" value="Genomic_DNA"/>
</dbReference>
<reference evidence="2" key="2">
    <citation type="journal article" date="2008" name="Extremophiles">
        <title>Complete nucleotide sequence of pGS18, a 62.8-kb plasmid from Geobacillus stearothermophilus strain 18.</title>
        <authorList>
            <person name="Stuknyte M."/>
            <person name="Guglielmetti S."/>
            <person name="Mora D."/>
            <person name="Kuisiene N."/>
            <person name="Parini C."/>
            <person name="Citavicius D."/>
        </authorList>
    </citation>
    <scope>NUCLEOTIDE SEQUENCE [LARGE SCALE GENOMIC DNA]</scope>
    <source>
        <strain evidence="2">18</strain>
    </source>
</reference>
<name>A0A916P097_GEOSE</name>
<reference evidence="2" key="1">
    <citation type="journal article" date="2007" name="Ann. Microbiol.">
        <title>Identification and in silico characterization of putative conjugative transfer genes on Geobacillus stearothermophilus plasmids.</title>
        <authorList>
            <person name="Stuknyte M."/>
            <person name="Guglielmetti S."/>
            <person name="Ricci G."/>
            <person name="Mora D."/>
            <person name="Kuisiene N."/>
            <person name="Parini C."/>
            <person name="Citavicius D."/>
        </authorList>
    </citation>
    <scope>NUCLEOTIDE SEQUENCE [LARGE SCALE GENOMIC DNA]</scope>
    <source>
        <strain evidence="2">18</strain>
        <plasmid evidence="2">pGS18</plasmid>
    </source>
</reference>
<sequence length="127" mass="13963">MCEPLSIPEDLLLGGDDNPIDRLNAEEGLVSFATPFVAHFHFLAHTAKGAFPRHPMSPTRPLIESALHHPILQSLPFPKNVCMSALGRFLAVFFFYPVIRLSAIGRMDTTGNRRPAVATIAATRFVP</sequence>
<keyword evidence="1" id="KW-0812">Transmembrane</keyword>
<proteinExistence type="predicted"/>
<evidence type="ECO:0000313" key="2">
    <source>
        <dbReference type="EMBL" id="CAP08218.1"/>
    </source>
</evidence>
<feature type="transmembrane region" description="Helical" evidence="1">
    <location>
        <begin position="85"/>
        <end position="104"/>
    </location>
</feature>
<keyword evidence="2" id="KW-0614">Plasmid</keyword>
<organism evidence="2">
    <name type="scientific">Geobacillus stearothermophilus</name>
    <name type="common">Bacillus stearothermophilus</name>
    <dbReference type="NCBI Taxonomy" id="1422"/>
    <lineage>
        <taxon>Bacteria</taxon>
        <taxon>Bacillati</taxon>
        <taxon>Bacillota</taxon>
        <taxon>Bacilli</taxon>
        <taxon>Bacillales</taxon>
        <taxon>Anoxybacillaceae</taxon>
        <taxon>Geobacillus</taxon>
    </lineage>
</organism>
<protein>
    <submittedName>
        <fullName evidence="2">Uncharacterized protein</fullName>
    </submittedName>
</protein>
<dbReference type="AlphaFoldDB" id="A0A916P097"/>
<keyword evidence="1" id="KW-1133">Transmembrane helix</keyword>
<geneLocation type="plasmid" evidence="2">
    <name>pGS18</name>
</geneLocation>
<gene>
    <name evidence="2" type="ORF">pGS18_ORF7</name>
</gene>
<accession>A0A916P097</accession>